<dbReference type="PANTHER" id="PTHR15503:SF45">
    <property type="entry name" value="RNA-DIRECTED DNA POLYMERASE HOMOLOG"/>
    <property type="match status" value="1"/>
</dbReference>
<gene>
    <name evidence="2" type="primary">LOC111446238</name>
</gene>
<keyword evidence="1" id="KW-1185">Reference proteome</keyword>
<protein>
    <submittedName>
        <fullName evidence="2">Uncharacterized protein LOC111446238</fullName>
    </submittedName>
</protein>
<proteinExistence type="predicted"/>
<dbReference type="RefSeq" id="XP_022940736.1">
    <property type="nucleotide sequence ID" value="XM_023084968.1"/>
</dbReference>
<dbReference type="Gene3D" id="3.10.10.10">
    <property type="entry name" value="HIV Type 1 Reverse Transcriptase, subunit A, domain 1"/>
    <property type="match status" value="1"/>
</dbReference>
<evidence type="ECO:0000313" key="1">
    <source>
        <dbReference type="Proteomes" id="UP000504609"/>
    </source>
</evidence>
<reference evidence="2" key="1">
    <citation type="submission" date="2025-08" db="UniProtKB">
        <authorList>
            <consortium name="RefSeq"/>
        </authorList>
    </citation>
    <scope>IDENTIFICATION</scope>
    <source>
        <tissue evidence="2">Young leaves</tissue>
    </source>
</reference>
<dbReference type="InterPro" id="IPR043502">
    <property type="entry name" value="DNA/RNA_pol_sf"/>
</dbReference>
<dbReference type="AlphaFoldDB" id="A0A6J1FJA7"/>
<dbReference type="InterPro" id="IPR032567">
    <property type="entry name" value="RTL1-rel"/>
</dbReference>
<sequence length="140" mass="15854">MGKSFRFQVTKPGSVSKIIIALKARKLIRHDVVAFLASVAKVRRVDKDVSVVPVVNEFLDVFLDEMPGLPPEREVNLDIELEPGMTLNSKAPYRMAPTELKELKLQLQELLNQGFIRPSVSPWGARVVCEEEGRYTPFLY</sequence>
<organism evidence="1 2">
    <name type="scientific">Cucurbita moschata</name>
    <name type="common">Winter crookneck squash</name>
    <name type="synonym">Cucurbita pepo var. moschata</name>
    <dbReference type="NCBI Taxonomy" id="3662"/>
    <lineage>
        <taxon>Eukaryota</taxon>
        <taxon>Viridiplantae</taxon>
        <taxon>Streptophyta</taxon>
        <taxon>Embryophyta</taxon>
        <taxon>Tracheophyta</taxon>
        <taxon>Spermatophyta</taxon>
        <taxon>Magnoliopsida</taxon>
        <taxon>eudicotyledons</taxon>
        <taxon>Gunneridae</taxon>
        <taxon>Pentapetalae</taxon>
        <taxon>rosids</taxon>
        <taxon>fabids</taxon>
        <taxon>Cucurbitales</taxon>
        <taxon>Cucurbitaceae</taxon>
        <taxon>Cucurbiteae</taxon>
        <taxon>Cucurbita</taxon>
    </lineage>
</organism>
<evidence type="ECO:0000313" key="2">
    <source>
        <dbReference type="RefSeq" id="XP_022940736.1"/>
    </source>
</evidence>
<name>A0A6J1FJA7_CUCMO</name>
<dbReference type="SUPFAM" id="SSF56672">
    <property type="entry name" value="DNA/RNA polymerases"/>
    <property type="match status" value="1"/>
</dbReference>
<accession>A0A6J1FJA7</accession>
<dbReference type="KEGG" id="cmos:111446238"/>
<dbReference type="GeneID" id="111446238"/>
<dbReference type="PANTHER" id="PTHR15503">
    <property type="entry name" value="LDOC1 RELATED"/>
    <property type="match status" value="1"/>
</dbReference>
<dbReference type="Proteomes" id="UP000504609">
    <property type="component" value="Unplaced"/>
</dbReference>